<feature type="transmembrane region" description="Helical" evidence="7">
    <location>
        <begin position="138"/>
        <end position="156"/>
    </location>
</feature>
<dbReference type="PROSITE" id="PS50928">
    <property type="entry name" value="ABC_TM1"/>
    <property type="match status" value="1"/>
</dbReference>
<accession>A0ABW6PMT0</accession>
<protein>
    <submittedName>
        <fullName evidence="9">ABC transporter permease</fullName>
    </submittedName>
</protein>
<evidence type="ECO:0000313" key="9">
    <source>
        <dbReference type="EMBL" id="MFF0543695.1"/>
    </source>
</evidence>
<comment type="similarity">
    <text evidence="7">Belongs to the binding-protein-dependent transport system permease family.</text>
</comment>
<dbReference type="Proteomes" id="UP001601444">
    <property type="component" value="Unassembled WGS sequence"/>
</dbReference>
<gene>
    <name evidence="9" type="ORF">ACFYTF_12760</name>
</gene>
<evidence type="ECO:0000256" key="1">
    <source>
        <dbReference type="ARBA" id="ARBA00004651"/>
    </source>
</evidence>
<sequence length="294" mass="31043">MSSAVPVLSRANPTAKQVAVTVPEPADRPDRAGALAVRAGGLVLRAVKPLLAFVLLLGAWELAPRFGIVDEVFLPPFSTVVEAFAELVSNGQMGEHVSASLTRSLTGFSIALVVAVPVGIAIAWYKPVSDFLNPVLELFRNTAALALLPVFVLILGIGETSKIALISYATFFPILLNTITGVRTVDPLLIKSAVSLGFSPIQLFGKVILPAAIPSIFTGIRMAAASSIIVLIAAEMIGARAGLGYLITAAQQNFQIPQMYAGIVAISLIGLGFNFALVALERRLSRWRTAQQSV</sequence>
<evidence type="ECO:0000256" key="2">
    <source>
        <dbReference type="ARBA" id="ARBA00022448"/>
    </source>
</evidence>
<evidence type="ECO:0000256" key="4">
    <source>
        <dbReference type="ARBA" id="ARBA00022692"/>
    </source>
</evidence>
<dbReference type="CDD" id="cd06261">
    <property type="entry name" value="TM_PBP2"/>
    <property type="match status" value="1"/>
</dbReference>
<name>A0ABW6PMT0_9NOCA</name>
<keyword evidence="5 7" id="KW-1133">Transmembrane helix</keyword>
<comment type="subcellular location">
    <subcellularLocation>
        <location evidence="1 7">Cell membrane</location>
        <topology evidence="1 7">Multi-pass membrane protein</topology>
    </subcellularLocation>
</comment>
<keyword evidence="6 7" id="KW-0472">Membrane</keyword>
<dbReference type="Gene3D" id="1.10.3720.10">
    <property type="entry name" value="MetI-like"/>
    <property type="match status" value="1"/>
</dbReference>
<evidence type="ECO:0000256" key="3">
    <source>
        <dbReference type="ARBA" id="ARBA00022475"/>
    </source>
</evidence>
<feature type="transmembrane region" description="Helical" evidence="7">
    <location>
        <begin position="105"/>
        <end position="126"/>
    </location>
</feature>
<evidence type="ECO:0000256" key="7">
    <source>
        <dbReference type="RuleBase" id="RU363032"/>
    </source>
</evidence>
<dbReference type="InterPro" id="IPR000515">
    <property type="entry name" value="MetI-like"/>
</dbReference>
<dbReference type="EMBL" id="JBIAMX010000006">
    <property type="protein sequence ID" value="MFF0543695.1"/>
    <property type="molecule type" value="Genomic_DNA"/>
</dbReference>
<dbReference type="Pfam" id="PF00528">
    <property type="entry name" value="BPD_transp_1"/>
    <property type="match status" value="1"/>
</dbReference>
<keyword evidence="2 7" id="KW-0813">Transport</keyword>
<evidence type="ECO:0000256" key="5">
    <source>
        <dbReference type="ARBA" id="ARBA00022989"/>
    </source>
</evidence>
<dbReference type="PANTHER" id="PTHR30151:SF0">
    <property type="entry name" value="ABC TRANSPORTER PERMEASE PROTEIN MJ0413-RELATED"/>
    <property type="match status" value="1"/>
</dbReference>
<feature type="domain" description="ABC transmembrane type-1" evidence="8">
    <location>
        <begin position="97"/>
        <end position="281"/>
    </location>
</feature>
<feature type="transmembrane region" description="Helical" evidence="7">
    <location>
        <begin position="225"/>
        <end position="247"/>
    </location>
</feature>
<dbReference type="RefSeq" id="WP_387700324.1">
    <property type="nucleotide sequence ID" value="NZ_JBIAMX010000006.1"/>
</dbReference>
<reference evidence="9 10" key="1">
    <citation type="submission" date="2024-10" db="EMBL/GenBank/DDBJ databases">
        <title>The Natural Products Discovery Center: Release of the First 8490 Sequenced Strains for Exploring Actinobacteria Biosynthetic Diversity.</title>
        <authorList>
            <person name="Kalkreuter E."/>
            <person name="Kautsar S.A."/>
            <person name="Yang D."/>
            <person name="Bader C.D."/>
            <person name="Teijaro C.N."/>
            <person name="Fluegel L."/>
            <person name="Davis C.M."/>
            <person name="Simpson J.R."/>
            <person name="Lauterbach L."/>
            <person name="Steele A.D."/>
            <person name="Gui C."/>
            <person name="Meng S."/>
            <person name="Li G."/>
            <person name="Viehrig K."/>
            <person name="Ye F."/>
            <person name="Su P."/>
            <person name="Kiefer A.F."/>
            <person name="Nichols A."/>
            <person name="Cepeda A.J."/>
            <person name="Yan W."/>
            <person name="Fan B."/>
            <person name="Jiang Y."/>
            <person name="Adhikari A."/>
            <person name="Zheng C.-J."/>
            <person name="Schuster L."/>
            <person name="Cowan T.M."/>
            <person name="Smanski M.J."/>
            <person name="Chevrette M.G."/>
            <person name="De Carvalho L.P.S."/>
            <person name="Shen B."/>
        </authorList>
    </citation>
    <scope>NUCLEOTIDE SEQUENCE [LARGE SCALE GENOMIC DNA]</scope>
    <source>
        <strain evidence="9 10">NPDC004045</strain>
    </source>
</reference>
<keyword evidence="3" id="KW-1003">Cell membrane</keyword>
<evidence type="ECO:0000256" key="6">
    <source>
        <dbReference type="ARBA" id="ARBA00023136"/>
    </source>
</evidence>
<organism evidence="9 10">
    <name type="scientific">Nocardia thailandica</name>
    <dbReference type="NCBI Taxonomy" id="257275"/>
    <lineage>
        <taxon>Bacteria</taxon>
        <taxon>Bacillati</taxon>
        <taxon>Actinomycetota</taxon>
        <taxon>Actinomycetes</taxon>
        <taxon>Mycobacteriales</taxon>
        <taxon>Nocardiaceae</taxon>
        <taxon>Nocardia</taxon>
    </lineage>
</organism>
<keyword evidence="10" id="KW-1185">Reference proteome</keyword>
<evidence type="ECO:0000259" key="8">
    <source>
        <dbReference type="PROSITE" id="PS50928"/>
    </source>
</evidence>
<comment type="caution">
    <text evidence="9">The sequence shown here is derived from an EMBL/GenBank/DDBJ whole genome shotgun (WGS) entry which is preliminary data.</text>
</comment>
<dbReference type="InterPro" id="IPR035906">
    <property type="entry name" value="MetI-like_sf"/>
</dbReference>
<proteinExistence type="inferred from homology"/>
<feature type="transmembrane region" description="Helical" evidence="7">
    <location>
        <begin position="259"/>
        <end position="280"/>
    </location>
</feature>
<keyword evidence="4 7" id="KW-0812">Transmembrane</keyword>
<feature type="transmembrane region" description="Helical" evidence="7">
    <location>
        <begin position="188"/>
        <end position="213"/>
    </location>
</feature>
<evidence type="ECO:0000313" key="10">
    <source>
        <dbReference type="Proteomes" id="UP001601444"/>
    </source>
</evidence>
<dbReference type="PANTHER" id="PTHR30151">
    <property type="entry name" value="ALKANE SULFONATE ABC TRANSPORTER-RELATED, MEMBRANE SUBUNIT"/>
    <property type="match status" value="1"/>
</dbReference>
<dbReference type="SUPFAM" id="SSF161098">
    <property type="entry name" value="MetI-like"/>
    <property type="match status" value="1"/>
</dbReference>
<feature type="transmembrane region" description="Helical" evidence="7">
    <location>
        <begin position="163"/>
        <end position="182"/>
    </location>
</feature>